<keyword evidence="7" id="KW-0503">Monooxygenase</keyword>
<comment type="caution">
    <text evidence="9">The sequence shown here is derived from an EMBL/GenBank/DDBJ whole genome shotgun (WGS) entry which is preliminary data.</text>
</comment>
<evidence type="ECO:0000256" key="8">
    <source>
        <dbReference type="SAM" id="Phobius"/>
    </source>
</evidence>
<dbReference type="SUPFAM" id="SSF48264">
    <property type="entry name" value="Cytochrome P450"/>
    <property type="match status" value="1"/>
</dbReference>
<dbReference type="GO" id="GO:0005506">
    <property type="term" value="F:iron ion binding"/>
    <property type="evidence" value="ECO:0007669"/>
    <property type="project" value="InterPro"/>
</dbReference>
<dbReference type="GO" id="GO:0016705">
    <property type="term" value="F:oxidoreductase activity, acting on paired donors, with incorporation or reduction of molecular oxygen"/>
    <property type="evidence" value="ECO:0007669"/>
    <property type="project" value="InterPro"/>
</dbReference>
<dbReference type="PRINTS" id="PR00463">
    <property type="entry name" value="EP450I"/>
</dbReference>
<dbReference type="Proteomes" id="UP001215151">
    <property type="component" value="Unassembled WGS sequence"/>
</dbReference>
<evidence type="ECO:0000256" key="2">
    <source>
        <dbReference type="ARBA" id="ARBA00010617"/>
    </source>
</evidence>
<dbReference type="InterPro" id="IPR017972">
    <property type="entry name" value="Cyt_P450_CS"/>
</dbReference>
<dbReference type="GO" id="GO:0020037">
    <property type="term" value="F:heme binding"/>
    <property type="evidence" value="ECO:0007669"/>
    <property type="project" value="InterPro"/>
</dbReference>
<protein>
    <recommendedName>
        <fullName evidence="11">Cytochrome P450</fullName>
    </recommendedName>
</protein>
<dbReference type="GO" id="GO:0004497">
    <property type="term" value="F:monooxygenase activity"/>
    <property type="evidence" value="ECO:0007669"/>
    <property type="project" value="UniProtKB-KW"/>
</dbReference>
<feature type="binding site" description="axial binding residue" evidence="6">
    <location>
        <position position="461"/>
    </location>
    <ligand>
        <name>heme</name>
        <dbReference type="ChEBI" id="CHEBI:30413"/>
    </ligand>
    <ligandPart>
        <name>Fe</name>
        <dbReference type="ChEBI" id="CHEBI:18248"/>
    </ligandPart>
</feature>
<evidence type="ECO:0000313" key="9">
    <source>
        <dbReference type="EMBL" id="KAJ8475002.1"/>
    </source>
</evidence>
<sequence>MASLDLAWYHYLAVFVAIYFARWFFDPLRAIPTVGGPSLPLLSYLAAVRWIRYGKDMLQEGYDKYHGSVFKVAMLDQWLVVISGPKLVEDVAKRPDTELSFHQAAGEFVQTKYTVGHEAHRDPYHVNIVREKLTRNLPAILPDMMDELTAAVQEHIPANDNEWLGVNVMRAALEIVARASNRVFVGLPACEYQSTQCVLPLRLTGLPSGRDREYLNLAIGFTLDVNRDRATISMFPSFMKPFIGRIVGSSAKNVRRAIPILKPIMDERRRMMEKFGKDWPDRPNDMIQWIMDEGLSRNNTDQEMVQRVLLVNFAAIHTSSNSVTHAIYHLAERPECLIPLREEIEPIVQGEGWTKNAISHMWKVDSFIRESQRMNGINTVSLMRKAQKDVVLSDGTFIPRGTLMVAAATPLHHDEHVYTNADAFDPWRFSRQREREGEAMKHQYVNTSVDYISFGHGKHACPGRFFAANELKAMLAYIVLNFDIKLDGDGKWPENIHWGPAVIPDPNARVLFRKRKATA</sequence>
<feature type="transmembrane region" description="Helical" evidence="8">
    <location>
        <begin position="6"/>
        <end position="25"/>
    </location>
</feature>
<evidence type="ECO:0000256" key="6">
    <source>
        <dbReference type="PIRSR" id="PIRSR602401-1"/>
    </source>
</evidence>
<name>A0AAD7TRG9_9APHY</name>
<dbReference type="EMBL" id="JAPEVG010000171">
    <property type="protein sequence ID" value="KAJ8475002.1"/>
    <property type="molecule type" value="Genomic_DNA"/>
</dbReference>
<dbReference type="InterPro" id="IPR001128">
    <property type="entry name" value="Cyt_P450"/>
</dbReference>
<evidence type="ECO:0000313" key="10">
    <source>
        <dbReference type="Proteomes" id="UP001215151"/>
    </source>
</evidence>
<reference evidence="9" key="1">
    <citation type="submission" date="2022-11" db="EMBL/GenBank/DDBJ databases">
        <title>Genome Sequence of Cubamyces cubensis.</title>
        <authorList>
            <person name="Buettner E."/>
        </authorList>
    </citation>
    <scope>NUCLEOTIDE SEQUENCE</scope>
    <source>
        <strain evidence="9">MPL-01</strain>
    </source>
</reference>
<evidence type="ECO:0000256" key="3">
    <source>
        <dbReference type="ARBA" id="ARBA00022723"/>
    </source>
</evidence>
<dbReference type="Gene3D" id="1.10.630.10">
    <property type="entry name" value="Cytochrome P450"/>
    <property type="match status" value="1"/>
</dbReference>
<dbReference type="InterPro" id="IPR036396">
    <property type="entry name" value="Cyt_P450_sf"/>
</dbReference>
<keyword evidence="5 6" id="KW-0408">Iron</keyword>
<evidence type="ECO:0000256" key="4">
    <source>
        <dbReference type="ARBA" id="ARBA00023002"/>
    </source>
</evidence>
<dbReference type="Pfam" id="PF00067">
    <property type="entry name" value="p450"/>
    <property type="match status" value="1"/>
</dbReference>
<keyword evidence="8" id="KW-0472">Membrane</keyword>
<keyword evidence="4 7" id="KW-0560">Oxidoreductase</keyword>
<dbReference type="InterPro" id="IPR002401">
    <property type="entry name" value="Cyt_P450_E_grp-I"/>
</dbReference>
<comment type="similarity">
    <text evidence="2 7">Belongs to the cytochrome P450 family.</text>
</comment>
<dbReference type="AlphaFoldDB" id="A0AAD7TRG9"/>
<gene>
    <name evidence="9" type="ORF">ONZ51_g6824</name>
</gene>
<comment type="cofactor">
    <cofactor evidence="1 6">
        <name>heme</name>
        <dbReference type="ChEBI" id="CHEBI:30413"/>
    </cofactor>
</comment>
<keyword evidence="10" id="KW-1185">Reference proteome</keyword>
<keyword evidence="6 7" id="KW-0349">Heme</keyword>
<proteinExistence type="inferred from homology"/>
<evidence type="ECO:0008006" key="11">
    <source>
        <dbReference type="Google" id="ProtNLM"/>
    </source>
</evidence>
<evidence type="ECO:0000256" key="5">
    <source>
        <dbReference type="ARBA" id="ARBA00023004"/>
    </source>
</evidence>
<accession>A0AAD7TRG9</accession>
<dbReference type="PROSITE" id="PS00086">
    <property type="entry name" value="CYTOCHROME_P450"/>
    <property type="match status" value="1"/>
</dbReference>
<evidence type="ECO:0000256" key="1">
    <source>
        <dbReference type="ARBA" id="ARBA00001971"/>
    </source>
</evidence>
<evidence type="ECO:0000256" key="7">
    <source>
        <dbReference type="RuleBase" id="RU000461"/>
    </source>
</evidence>
<organism evidence="9 10">
    <name type="scientific">Trametes cubensis</name>
    <dbReference type="NCBI Taxonomy" id="1111947"/>
    <lineage>
        <taxon>Eukaryota</taxon>
        <taxon>Fungi</taxon>
        <taxon>Dikarya</taxon>
        <taxon>Basidiomycota</taxon>
        <taxon>Agaricomycotina</taxon>
        <taxon>Agaricomycetes</taxon>
        <taxon>Polyporales</taxon>
        <taxon>Polyporaceae</taxon>
        <taxon>Trametes</taxon>
    </lineage>
</organism>
<keyword evidence="8" id="KW-1133">Transmembrane helix</keyword>
<keyword evidence="8" id="KW-0812">Transmembrane</keyword>
<keyword evidence="3 6" id="KW-0479">Metal-binding</keyword>
<dbReference type="PANTHER" id="PTHR46206">
    <property type="entry name" value="CYTOCHROME P450"/>
    <property type="match status" value="1"/>
</dbReference>
<dbReference type="CDD" id="cd11041">
    <property type="entry name" value="CYP503A1-like"/>
    <property type="match status" value="1"/>
</dbReference>